<dbReference type="InterPro" id="IPR015943">
    <property type="entry name" value="WD40/YVTN_repeat-like_dom_sf"/>
</dbReference>
<reference evidence="9 10" key="1">
    <citation type="submission" date="2020-12" db="EMBL/GenBank/DDBJ databases">
        <title>Effect of drift, selection, and recombination on the evolution of hybrid genomes in Candida yeast pathogens.</title>
        <authorList>
            <person name="Mixao V."/>
            <person name="Ksiezopolska E."/>
            <person name="Saus E."/>
            <person name="Boekhout T."/>
            <person name="Gacser A."/>
            <person name="Gabaldon T."/>
        </authorList>
    </citation>
    <scope>NUCLEOTIDE SEQUENCE [LARGE SCALE GENOMIC DNA]</scope>
    <source>
        <strain evidence="9 10">BP57</strain>
    </source>
</reference>
<comment type="similarity">
    <text evidence="5">Belongs to the DPH7 family.</text>
</comment>
<dbReference type="PROSITE" id="PS50082">
    <property type="entry name" value="WD_REPEATS_2"/>
    <property type="match status" value="1"/>
</dbReference>
<dbReference type="Pfam" id="PF00400">
    <property type="entry name" value="WD40"/>
    <property type="match status" value="2"/>
</dbReference>
<keyword evidence="10" id="KW-1185">Reference proteome</keyword>
<dbReference type="InterPro" id="IPR052415">
    <property type="entry name" value="Diphthine_MTase"/>
</dbReference>
<dbReference type="InterPro" id="IPR036322">
    <property type="entry name" value="WD40_repeat_dom_sf"/>
</dbReference>
<name>A0A8H7ZJT7_9ASCO</name>
<dbReference type="InterPro" id="IPR019775">
    <property type="entry name" value="WD40_repeat_CS"/>
</dbReference>
<dbReference type="GO" id="GO:0061685">
    <property type="term" value="F:diphthine methylesterase activity"/>
    <property type="evidence" value="ECO:0007669"/>
    <property type="project" value="UniProtKB-EC"/>
</dbReference>
<feature type="repeat" description="WD" evidence="8">
    <location>
        <begin position="222"/>
        <end position="241"/>
    </location>
</feature>
<organism evidence="9 10">
    <name type="scientific">Candida metapsilosis</name>
    <dbReference type="NCBI Taxonomy" id="273372"/>
    <lineage>
        <taxon>Eukaryota</taxon>
        <taxon>Fungi</taxon>
        <taxon>Dikarya</taxon>
        <taxon>Ascomycota</taxon>
        <taxon>Saccharomycotina</taxon>
        <taxon>Pichiomycetes</taxon>
        <taxon>Debaryomycetaceae</taxon>
        <taxon>Candida/Lodderomyces clade</taxon>
        <taxon>Candida</taxon>
    </lineage>
</organism>
<dbReference type="EC" id="3.1.1.97" evidence="6"/>
<dbReference type="Gene3D" id="2.130.10.10">
    <property type="entry name" value="YVTN repeat-like/Quinoprotein amine dehydrogenase"/>
    <property type="match status" value="1"/>
</dbReference>
<comment type="pathway">
    <text evidence="1">Protein modification; peptidyl-diphthamide biosynthesis.</text>
</comment>
<dbReference type="AlphaFoldDB" id="A0A8H7ZJT7"/>
<dbReference type="GO" id="GO:0017183">
    <property type="term" value="P:protein histidyl modification to diphthamide"/>
    <property type="evidence" value="ECO:0007669"/>
    <property type="project" value="TreeGrafter"/>
</dbReference>
<dbReference type="PANTHER" id="PTHR46042">
    <property type="entry name" value="DIPHTHINE METHYLTRANSFERASE"/>
    <property type="match status" value="1"/>
</dbReference>
<dbReference type="GO" id="GO:0005737">
    <property type="term" value="C:cytoplasm"/>
    <property type="evidence" value="ECO:0007669"/>
    <property type="project" value="TreeGrafter"/>
</dbReference>
<sequence length="347" mass="38726">MVATSSRLAKTNTDLPPCCLRIHPNDTSRIYIGTYKLEEDTRIKHGSIHLYKYESSSISLLLSIPTKAAILDLKFNPQDASQLISAHSNGQLIIWKVGSSDEITKVKEIVIDDDESNCITSVFYNPNDPNQVLVTLTNGYSAIHDLVSQTTTFLDTQHSLECWTGSFGELGQLNHVVYTGGDDSQVIAHDLRTSQPIWTLPRGHDAGVVSILSPSSKWSASNGNLLWTGSYDDNLRVWDLRCIDKSDPSLIEGYIPRKLHEENLGGGVWRLIPSPIENDDRLLSCCMYDGARIISTSGADFSVDKYFKRDHESMCYGGDWSSDGKFVATCSFYDRVVQIWSPHEVEK</sequence>
<evidence type="ECO:0000256" key="5">
    <source>
        <dbReference type="ARBA" id="ARBA00038092"/>
    </source>
</evidence>
<dbReference type="Proteomes" id="UP000669133">
    <property type="component" value="Unassembled WGS sequence"/>
</dbReference>
<gene>
    <name evidence="9" type="ORF">I9W82_000662</name>
</gene>
<dbReference type="SMART" id="SM00320">
    <property type="entry name" value="WD40"/>
    <property type="match status" value="4"/>
</dbReference>
<evidence type="ECO:0000313" key="10">
    <source>
        <dbReference type="Proteomes" id="UP000669133"/>
    </source>
</evidence>
<dbReference type="RefSeq" id="XP_067550687.1">
    <property type="nucleotide sequence ID" value="XM_067695051.1"/>
</dbReference>
<proteinExistence type="inferred from homology"/>
<dbReference type="GeneID" id="93649291"/>
<evidence type="ECO:0000256" key="3">
    <source>
        <dbReference type="ARBA" id="ARBA00022737"/>
    </source>
</evidence>
<comment type="catalytic activity">
    <reaction evidence="7">
        <text>diphthine methyl ester-[translation elongation factor 2] + H2O = diphthine-[translation elongation factor 2] + methanol + H(+)</text>
        <dbReference type="Rhea" id="RHEA:42656"/>
        <dbReference type="Rhea" id="RHEA-COMP:10172"/>
        <dbReference type="Rhea" id="RHEA-COMP:10173"/>
        <dbReference type="ChEBI" id="CHEBI:15377"/>
        <dbReference type="ChEBI" id="CHEBI:15378"/>
        <dbReference type="ChEBI" id="CHEBI:17790"/>
        <dbReference type="ChEBI" id="CHEBI:79005"/>
        <dbReference type="ChEBI" id="CHEBI:82696"/>
        <dbReference type="EC" id="3.1.1.97"/>
    </reaction>
</comment>
<evidence type="ECO:0000313" key="9">
    <source>
        <dbReference type="EMBL" id="KAG5421571.1"/>
    </source>
</evidence>
<dbReference type="EMBL" id="JAEOAQ010000001">
    <property type="protein sequence ID" value="KAG5421571.1"/>
    <property type="molecule type" value="Genomic_DNA"/>
</dbReference>
<dbReference type="OrthoDB" id="1930760at2759"/>
<comment type="caution">
    <text evidence="9">The sequence shown here is derived from an EMBL/GenBank/DDBJ whole genome shotgun (WGS) entry which is preliminary data.</text>
</comment>
<accession>A0A8H7ZJT7</accession>
<dbReference type="PANTHER" id="PTHR46042:SF1">
    <property type="entry name" value="DIPHTHINE METHYLTRANSFERASE"/>
    <property type="match status" value="1"/>
</dbReference>
<evidence type="ECO:0000256" key="8">
    <source>
        <dbReference type="PROSITE-ProRule" id="PRU00221"/>
    </source>
</evidence>
<evidence type="ECO:0000256" key="4">
    <source>
        <dbReference type="ARBA" id="ARBA00022801"/>
    </source>
</evidence>
<evidence type="ECO:0000256" key="1">
    <source>
        <dbReference type="ARBA" id="ARBA00005156"/>
    </source>
</evidence>
<dbReference type="InterPro" id="IPR001680">
    <property type="entry name" value="WD40_rpt"/>
</dbReference>
<evidence type="ECO:0000256" key="2">
    <source>
        <dbReference type="ARBA" id="ARBA00022574"/>
    </source>
</evidence>
<dbReference type="PROSITE" id="PS00678">
    <property type="entry name" value="WD_REPEATS_1"/>
    <property type="match status" value="1"/>
</dbReference>
<evidence type="ECO:0000256" key="6">
    <source>
        <dbReference type="ARBA" id="ARBA00039131"/>
    </source>
</evidence>
<dbReference type="SUPFAM" id="SSF50978">
    <property type="entry name" value="WD40 repeat-like"/>
    <property type="match status" value="1"/>
</dbReference>
<evidence type="ECO:0000256" key="7">
    <source>
        <dbReference type="ARBA" id="ARBA00047551"/>
    </source>
</evidence>
<protein>
    <recommendedName>
        <fullName evidence="6">methylated diphthine methylhydrolase</fullName>
        <ecNumber evidence="6">3.1.1.97</ecNumber>
    </recommendedName>
</protein>
<keyword evidence="4" id="KW-0378">Hydrolase</keyword>
<keyword evidence="3" id="KW-0677">Repeat</keyword>
<keyword evidence="2 8" id="KW-0853">WD repeat</keyword>